<protein>
    <submittedName>
        <fullName evidence="1">Putative glutathione-dependent formaldehyde-activating GFA</fullName>
    </submittedName>
</protein>
<dbReference type="EMBL" id="MK318974">
    <property type="protein sequence ID" value="QCL10000.1"/>
    <property type="molecule type" value="Genomic_DNA"/>
</dbReference>
<evidence type="ECO:0000313" key="1">
    <source>
        <dbReference type="EMBL" id="QCL10000.1"/>
    </source>
</evidence>
<reference evidence="1" key="1">
    <citation type="submission" date="2018-12" db="EMBL/GenBank/DDBJ databases">
        <title>Three Rhizobium rhizogenes strains isolated from the same crown gall tumor carry diverse plasmids.</title>
        <authorList>
            <person name="Pulawska J."/>
            <person name="Kuzmanovic N."/>
        </authorList>
    </citation>
    <scope>NUCLEOTIDE SEQUENCE</scope>
    <source>
        <strain evidence="1">Colt5.8</strain>
        <plasmid evidence="1">pColt5.8d</plasmid>
    </source>
</reference>
<keyword evidence="1" id="KW-0614">Plasmid</keyword>
<proteinExistence type="predicted"/>
<organism evidence="1">
    <name type="scientific">Rhizobium rhizogenes</name>
    <name type="common">Agrobacterium rhizogenes</name>
    <dbReference type="NCBI Taxonomy" id="359"/>
    <lineage>
        <taxon>Bacteria</taxon>
        <taxon>Pseudomonadati</taxon>
        <taxon>Pseudomonadota</taxon>
        <taxon>Alphaproteobacteria</taxon>
        <taxon>Hyphomicrobiales</taxon>
        <taxon>Rhizobiaceae</taxon>
        <taxon>Rhizobium/Agrobacterium group</taxon>
        <taxon>Rhizobium</taxon>
    </lineage>
</organism>
<geneLocation type="plasmid" evidence="1">
    <name>pColt5.8d</name>
</geneLocation>
<gene>
    <name evidence="1" type="ORF">pC5.8d_696</name>
</gene>
<sequence length="44" mass="4908">MPDFKPGVTAIALGCFDKAETLWPSQCVNEDQQYAWVELHLPSA</sequence>
<name>A0A7S5DS21_RHIRH</name>
<dbReference type="AlphaFoldDB" id="A0A7S5DS21"/>
<accession>A0A7S5DS21</accession>